<feature type="transmembrane region" description="Helical" evidence="1">
    <location>
        <begin position="209"/>
        <end position="229"/>
    </location>
</feature>
<feature type="transmembrane region" description="Helical" evidence="1">
    <location>
        <begin position="261"/>
        <end position="285"/>
    </location>
</feature>
<comment type="caution">
    <text evidence="3">The sequence shown here is derived from an EMBL/GenBank/DDBJ whole genome shotgun (WGS) entry which is preliminary data.</text>
</comment>
<feature type="transmembrane region" description="Helical" evidence="1">
    <location>
        <begin position="21"/>
        <end position="49"/>
    </location>
</feature>
<evidence type="ECO:0000256" key="1">
    <source>
        <dbReference type="SAM" id="Phobius"/>
    </source>
</evidence>
<organism evidence="3 4">
    <name type="scientific">Lutibaculum baratangense AMV1</name>
    <dbReference type="NCBI Taxonomy" id="631454"/>
    <lineage>
        <taxon>Bacteria</taxon>
        <taxon>Pseudomonadati</taxon>
        <taxon>Pseudomonadota</taxon>
        <taxon>Alphaproteobacteria</taxon>
        <taxon>Hyphomicrobiales</taxon>
        <taxon>Tepidamorphaceae</taxon>
        <taxon>Lutibaculum</taxon>
    </lineage>
</organism>
<keyword evidence="4" id="KW-1185">Reference proteome</keyword>
<feature type="transmembrane region" description="Helical" evidence="1">
    <location>
        <begin position="179"/>
        <end position="197"/>
    </location>
</feature>
<dbReference type="GO" id="GO:0016020">
    <property type="term" value="C:membrane"/>
    <property type="evidence" value="ECO:0007669"/>
    <property type="project" value="InterPro"/>
</dbReference>
<feature type="transmembrane region" description="Helical" evidence="1">
    <location>
        <begin position="101"/>
        <end position="121"/>
    </location>
</feature>
<dbReference type="PATRIC" id="fig|631454.5.peg.2358"/>
<keyword evidence="1" id="KW-1133">Transmembrane helix</keyword>
<dbReference type="STRING" id="631454.N177_2390"/>
<keyword evidence="1" id="KW-0472">Membrane</keyword>
<dbReference type="EMBL" id="AWXZ01000031">
    <property type="protein sequence ID" value="ESR24556.1"/>
    <property type="molecule type" value="Genomic_DNA"/>
</dbReference>
<evidence type="ECO:0000313" key="3">
    <source>
        <dbReference type="EMBL" id="ESR24556.1"/>
    </source>
</evidence>
<dbReference type="OrthoDB" id="7818056at2"/>
<feature type="transmembrane region" description="Helical" evidence="1">
    <location>
        <begin position="235"/>
        <end position="254"/>
    </location>
</feature>
<dbReference type="InterPro" id="IPR037185">
    <property type="entry name" value="EmrE-like"/>
</dbReference>
<dbReference type="RefSeq" id="WP_023432519.1">
    <property type="nucleotide sequence ID" value="NZ_AWXZ01000031.1"/>
</dbReference>
<proteinExistence type="predicted"/>
<dbReference type="AlphaFoldDB" id="V4REJ2"/>
<evidence type="ECO:0000259" key="2">
    <source>
        <dbReference type="Pfam" id="PF00892"/>
    </source>
</evidence>
<dbReference type="Proteomes" id="UP000017819">
    <property type="component" value="Unassembled WGS sequence"/>
</dbReference>
<reference evidence="3 4" key="1">
    <citation type="journal article" date="2014" name="Genome Announc.">
        <title>Draft Genome Sequence of Lutibaculum baratangense Strain AMV1T, Isolated from a Mud Volcano in Andamans, India.</title>
        <authorList>
            <person name="Singh A."/>
            <person name="Sreenivas A."/>
            <person name="Sathyanarayana Reddy G."/>
            <person name="Pinnaka A.K."/>
            <person name="Shivaji S."/>
        </authorList>
    </citation>
    <scope>NUCLEOTIDE SEQUENCE [LARGE SCALE GENOMIC DNA]</scope>
    <source>
        <strain evidence="3 4">AMV1</strain>
    </source>
</reference>
<feature type="transmembrane region" description="Helical" evidence="1">
    <location>
        <begin position="127"/>
        <end position="147"/>
    </location>
</feature>
<name>V4REJ2_9HYPH</name>
<evidence type="ECO:0000313" key="4">
    <source>
        <dbReference type="Proteomes" id="UP000017819"/>
    </source>
</evidence>
<feature type="domain" description="EamA" evidence="2">
    <location>
        <begin position="181"/>
        <end position="307"/>
    </location>
</feature>
<dbReference type="SUPFAM" id="SSF103481">
    <property type="entry name" value="Multidrug resistance efflux transporter EmrE"/>
    <property type="match status" value="2"/>
</dbReference>
<feature type="domain" description="EamA" evidence="2">
    <location>
        <begin position="38"/>
        <end position="169"/>
    </location>
</feature>
<protein>
    <recommendedName>
        <fullName evidence="2">EamA domain-containing protein</fullName>
    </recommendedName>
</protein>
<dbReference type="PANTHER" id="PTHR22911">
    <property type="entry name" value="ACYL-MALONYL CONDENSING ENZYME-RELATED"/>
    <property type="match status" value="1"/>
</dbReference>
<feature type="transmembrane region" description="Helical" evidence="1">
    <location>
        <begin position="154"/>
        <end position="173"/>
    </location>
</feature>
<dbReference type="PANTHER" id="PTHR22911:SF103">
    <property type="entry name" value="BLR2811 PROTEIN"/>
    <property type="match status" value="1"/>
</dbReference>
<keyword evidence="1" id="KW-0812">Transmembrane</keyword>
<gene>
    <name evidence="3" type="ORF">N177_2390</name>
</gene>
<feature type="transmembrane region" description="Helical" evidence="1">
    <location>
        <begin position="291"/>
        <end position="309"/>
    </location>
</feature>
<dbReference type="eggNOG" id="COG0697">
    <property type="taxonomic scope" value="Bacteria"/>
</dbReference>
<feature type="transmembrane region" description="Helical" evidence="1">
    <location>
        <begin position="69"/>
        <end position="89"/>
    </location>
</feature>
<dbReference type="InterPro" id="IPR000620">
    <property type="entry name" value="EamA_dom"/>
</dbReference>
<accession>V4REJ2</accession>
<sequence length="315" mass="33761">MLDHRGLQDRRTRATAGARSALAGTAGAEAAAGSALPAIGTICLGILFLCTNDAVAKWLTEYYAPLQLVFMRNLIALPLVALLAVGLRGKGVLYTRHTRLHALRGALVVAAAVAFFTGLTLLPLAEATALVFAAPLFITALSVPLLGEHVGWRRWAACLVGFTGVLVIVQPGGETFQTASLLPLGTAVLYALLMLSARRIGSAESVWTLMVQVTFWPLLFSALVLPFVWETPRPEHLLGFAALALCGTLGMTLITQAFRMAPAAVVAPFDYTALLWATVFGFVLWGEVPGAWTYVGAGIIIMSGIYILFRERRRR</sequence>
<dbReference type="Pfam" id="PF00892">
    <property type="entry name" value="EamA"/>
    <property type="match status" value="2"/>
</dbReference>